<dbReference type="InterPro" id="IPR041256">
    <property type="entry name" value="CdiI_4"/>
</dbReference>
<organism evidence="2 3">
    <name type="scientific">Proteus penneri</name>
    <dbReference type="NCBI Taxonomy" id="102862"/>
    <lineage>
        <taxon>Bacteria</taxon>
        <taxon>Pseudomonadati</taxon>
        <taxon>Pseudomonadota</taxon>
        <taxon>Gammaproteobacteria</taxon>
        <taxon>Enterobacterales</taxon>
        <taxon>Morganellaceae</taxon>
        <taxon>Proteus</taxon>
    </lineage>
</organism>
<sequence length="126" mass="14760">MMKYLFELPYEKSEPNWTIKSYFDLIYNEGCFLDAVSNIVQKESFALDGIYCFFPDMNSADVSDHFLGVKFGVGYPLTDKDIVIVSEDTCYQFIRLSCEKYLLKHPEDKIKIKMLLSKNRLNHFSL</sequence>
<dbReference type="EMBL" id="JAEKCB010000004">
    <property type="protein sequence ID" value="MBJ2118102.1"/>
    <property type="molecule type" value="Genomic_DNA"/>
</dbReference>
<gene>
    <name evidence="2" type="primary">cdiI</name>
    <name evidence="2" type="ORF">JFQ69_10555</name>
</gene>
<comment type="caution">
    <text evidence="2">The sequence shown here is derived from an EMBL/GenBank/DDBJ whole genome shotgun (WGS) entry which is preliminary data.</text>
</comment>
<keyword evidence="3" id="KW-1185">Reference proteome</keyword>
<name>A0ABS0W528_9GAMM</name>
<evidence type="ECO:0000313" key="3">
    <source>
        <dbReference type="Proteomes" id="UP000619976"/>
    </source>
</evidence>
<evidence type="ECO:0000259" key="1">
    <source>
        <dbReference type="Pfam" id="PF18624"/>
    </source>
</evidence>
<accession>A0ABS0W528</accession>
<evidence type="ECO:0000313" key="2">
    <source>
        <dbReference type="EMBL" id="MBJ2118102.1"/>
    </source>
</evidence>
<dbReference type="NCBIfam" id="NF033826">
    <property type="entry name" value="immun_CdiI"/>
    <property type="match status" value="1"/>
</dbReference>
<dbReference type="Proteomes" id="UP000619976">
    <property type="component" value="Unassembled WGS sequence"/>
</dbReference>
<reference evidence="2 3" key="1">
    <citation type="submission" date="2020-12" db="EMBL/GenBank/DDBJ databases">
        <title>Enhanced detection system for hospital associated transmission using whole genome sequencing surveillance.</title>
        <authorList>
            <person name="Harrison L.H."/>
            <person name="Van Tyne D."/>
            <person name="Marsh J.W."/>
            <person name="Griffith M.P."/>
            <person name="Snyder D.J."/>
            <person name="Cooper V.S."/>
            <person name="Mustapha M."/>
        </authorList>
    </citation>
    <scope>NUCLEOTIDE SEQUENCE [LARGE SCALE GENOMIC DNA]</scope>
    <source>
        <strain evidence="2 3">PR00195</strain>
    </source>
</reference>
<protein>
    <submittedName>
        <fullName evidence="2">Ribonuclease toxin immunity protein CdiI</fullName>
    </submittedName>
</protein>
<proteinExistence type="predicted"/>
<dbReference type="Pfam" id="PF18624">
    <property type="entry name" value="CdiI_4"/>
    <property type="match status" value="1"/>
</dbReference>
<feature type="domain" description="CDI immunity protein" evidence="1">
    <location>
        <begin position="15"/>
        <end position="116"/>
    </location>
</feature>
<dbReference type="CDD" id="cd20688">
    <property type="entry name" value="CdiI_Ecoli_Nm-like"/>
    <property type="match status" value="1"/>
</dbReference>